<dbReference type="EMBL" id="GAKP01008675">
    <property type="protein sequence ID" value="JAC50277.1"/>
    <property type="molecule type" value="Transcribed_RNA"/>
</dbReference>
<organism evidence="1">
    <name type="scientific">Bactrocera dorsalis</name>
    <name type="common">Oriental fruit fly</name>
    <name type="synonym">Dacus dorsalis</name>
    <dbReference type="NCBI Taxonomy" id="27457"/>
    <lineage>
        <taxon>Eukaryota</taxon>
        <taxon>Metazoa</taxon>
        <taxon>Ecdysozoa</taxon>
        <taxon>Arthropoda</taxon>
        <taxon>Hexapoda</taxon>
        <taxon>Insecta</taxon>
        <taxon>Pterygota</taxon>
        <taxon>Neoptera</taxon>
        <taxon>Endopterygota</taxon>
        <taxon>Diptera</taxon>
        <taxon>Brachycera</taxon>
        <taxon>Muscomorpha</taxon>
        <taxon>Tephritoidea</taxon>
        <taxon>Tephritidae</taxon>
        <taxon>Bactrocera</taxon>
        <taxon>Bactrocera</taxon>
    </lineage>
</organism>
<evidence type="ECO:0000313" key="1">
    <source>
        <dbReference type="EMBL" id="JAC50277.1"/>
    </source>
</evidence>
<reference evidence="1" key="1">
    <citation type="journal article" date="2014" name="BMC Genomics">
        <title>Characterizing the developmental transcriptome of the oriental fruit fly, Bactrocera dorsalis (Diptera: Tephritidae) through comparative genomic analysis with Drosophila melanogaster utilizing modENCODE datasets.</title>
        <authorList>
            <person name="Geib S.M."/>
            <person name="Calla B."/>
            <person name="Hall B."/>
            <person name="Hou S."/>
            <person name="Manoukis N.C."/>
        </authorList>
    </citation>
    <scope>NUCLEOTIDE SEQUENCE</scope>
    <source>
        <strain evidence="1">Punador</strain>
    </source>
</reference>
<proteinExistence type="predicted"/>
<dbReference type="OrthoDB" id="5981048at2759"/>
<sequence>MDKTAELVLSLEDLLQIALGTESITGVNTIVLHSLLDLVLQKLGCENEKISISGHDAMVIEKLLQESSISPLAFESNQMKTITQFDGLSQLEITVKDLEGQIHKHLEEVQQDKLVKGSNNSISNSSIFNREHFCSTCDPDMKDICNFIADTKFKHIILEHTILPVYKHLQAMSKKLEDFEIEFVKWLEFMEQHLKNINQKDTVMMRILEMDEELTMYRNEFMDAMDDLQDILDTKVDRCDVVALQNVFEQRVEVIKKTMREYIATALKANTTVFALESHTTDGKVFETSPSNTAIDPICDCQVYVKPNSGLQKAPEQQIDLDSKKPKLNFTIKRSYSSLSP</sequence>
<protein>
    <submittedName>
        <fullName evidence="1">Uncharacterized protein</fullName>
    </submittedName>
</protein>
<accession>A0A034W7K3</accession>
<dbReference type="AlphaFoldDB" id="A0A034W7K3"/>
<name>A0A034W7K3_BACDO</name>